<dbReference type="EMBL" id="ML987194">
    <property type="protein sequence ID" value="KAF2250344.1"/>
    <property type="molecule type" value="Genomic_DNA"/>
</dbReference>
<dbReference type="Proteomes" id="UP000800094">
    <property type="component" value="Unassembled WGS sequence"/>
</dbReference>
<dbReference type="RefSeq" id="XP_033685348.1">
    <property type="nucleotide sequence ID" value="XM_033821770.1"/>
</dbReference>
<sequence length="185" mass="21125">MLKSVRRLRSPPRWQARGWRVPAVVREESQEECSIAGARASAGQQKRACIETCGMMLRFGAKRASRQLRSQSRCLSEQGLLQARAASREPAFRRRLAPCWRPRPEVSSLPHRNEFRSRSIPTPLRWRIHVGNTLWYNPMLGPVQLSAGRLVIRRTRGSGGNVIYLESQRDISPLSLRQLLHSIPP</sequence>
<accession>A0A6A6IIE2</accession>
<dbReference type="AlphaFoldDB" id="A0A6A6IIE2"/>
<protein>
    <submittedName>
        <fullName evidence="1">Uncharacterized protein</fullName>
    </submittedName>
</protein>
<reference evidence="1" key="1">
    <citation type="journal article" date="2020" name="Stud. Mycol.">
        <title>101 Dothideomycetes genomes: a test case for predicting lifestyles and emergence of pathogens.</title>
        <authorList>
            <person name="Haridas S."/>
            <person name="Albert R."/>
            <person name="Binder M."/>
            <person name="Bloem J."/>
            <person name="Labutti K."/>
            <person name="Salamov A."/>
            <person name="Andreopoulos B."/>
            <person name="Baker S."/>
            <person name="Barry K."/>
            <person name="Bills G."/>
            <person name="Bluhm B."/>
            <person name="Cannon C."/>
            <person name="Castanera R."/>
            <person name="Culley D."/>
            <person name="Daum C."/>
            <person name="Ezra D."/>
            <person name="Gonzalez J."/>
            <person name="Henrissat B."/>
            <person name="Kuo A."/>
            <person name="Liang C."/>
            <person name="Lipzen A."/>
            <person name="Lutzoni F."/>
            <person name="Magnuson J."/>
            <person name="Mondo S."/>
            <person name="Nolan M."/>
            <person name="Ohm R."/>
            <person name="Pangilinan J."/>
            <person name="Park H.-J."/>
            <person name="Ramirez L."/>
            <person name="Alfaro M."/>
            <person name="Sun H."/>
            <person name="Tritt A."/>
            <person name="Yoshinaga Y."/>
            <person name="Zwiers L.-H."/>
            <person name="Turgeon B."/>
            <person name="Goodwin S."/>
            <person name="Spatafora J."/>
            <person name="Crous P."/>
            <person name="Grigoriev I."/>
        </authorList>
    </citation>
    <scope>NUCLEOTIDE SEQUENCE</scope>
    <source>
        <strain evidence="1">CBS 122368</strain>
    </source>
</reference>
<gene>
    <name evidence="1" type="ORF">BU26DRAFT_300239</name>
</gene>
<evidence type="ECO:0000313" key="1">
    <source>
        <dbReference type="EMBL" id="KAF2250344.1"/>
    </source>
</evidence>
<keyword evidence="2" id="KW-1185">Reference proteome</keyword>
<dbReference type="GeneID" id="54575100"/>
<evidence type="ECO:0000313" key="2">
    <source>
        <dbReference type="Proteomes" id="UP000800094"/>
    </source>
</evidence>
<organism evidence="1 2">
    <name type="scientific">Trematosphaeria pertusa</name>
    <dbReference type="NCBI Taxonomy" id="390896"/>
    <lineage>
        <taxon>Eukaryota</taxon>
        <taxon>Fungi</taxon>
        <taxon>Dikarya</taxon>
        <taxon>Ascomycota</taxon>
        <taxon>Pezizomycotina</taxon>
        <taxon>Dothideomycetes</taxon>
        <taxon>Pleosporomycetidae</taxon>
        <taxon>Pleosporales</taxon>
        <taxon>Massarineae</taxon>
        <taxon>Trematosphaeriaceae</taxon>
        <taxon>Trematosphaeria</taxon>
    </lineage>
</organism>
<name>A0A6A6IIE2_9PLEO</name>
<proteinExistence type="predicted"/>